<dbReference type="PANTHER" id="PTHR10775">
    <property type="entry name" value="OS08G0208400 PROTEIN"/>
    <property type="match status" value="1"/>
</dbReference>
<evidence type="ECO:0000313" key="2">
    <source>
        <dbReference type="Proteomes" id="UP001515500"/>
    </source>
</evidence>
<evidence type="ECO:0000259" key="1">
    <source>
        <dbReference type="Pfam" id="PF13963"/>
    </source>
</evidence>
<dbReference type="RefSeq" id="XP_039115770.1">
    <property type="nucleotide sequence ID" value="XM_039259836.1"/>
</dbReference>
<dbReference type="Proteomes" id="UP001515500">
    <property type="component" value="Chromosome 20"/>
</dbReference>
<dbReference type="GeneID" id="120251277"/>
<organism evidence="2 3">
    <name type="scientific">Dioscorea cayennensis subsp. rotundata</name>
    <name type="common">White Guinea yam</name>
    <name type="synonym">Dioscorea rotundata</name>
    <dbReference type="NCBI Taxonomy" id="55577"/>
    <lineage>
        <taxon>Eukaryota</taxon>
        <taxon>Viridiplantae</taxon>
        <taxon>Streptophyta</taxon>
        <taxon>Embryophyta</taxon>
        <taxon>Tracheophyta</taxon>
        <taxon>Spermatophyta</taxon>
        <taxon>Magnoliopsida</taxon>
        <taxon>Liliopsida</taxon>
        <taxon>Dioscoreales</taxon>
        <taxon>Dioscoreaceae</taxon>
        <taxon>Dioscorea</taxon>
    </lineage>
</organism>
<dbReference type="AlphaFoldDB" id="A0AB40AL46"/>
<sequence length="455" mass="52745">MNRDRSWMYCRKDGASFINDEFVKGVEEFISFAYSQTTIVSGDSIKCPCHRCENSMFQIADMVRKHLYYNGFMIGYTSWTSHGEHEIGQSSRYGDEHIHTMPQIEARNPYAQMMMDFISPTFNIPRYHDTGSSFMEEEPNPKASTFYSLLNDADEPLYEGCTKYSKLSALSQLLNLKSDFNMSEACFDRLMVMIKYMLPQDECLPNNFYRTKQKMKSLGMGYEKIDVCQNNCMLFYKEAAKLDHCAMCGHPRYKMRQLGKSKKGKQKQIPCKILRYLPLIPRLQRLYMSAKTAENMIWHVTNKSTDGVLRHPVDGEAWQHFDQMYPSFAQESRNVRLGLCADGFSPFGPAAKPYSIWPVMLVVYNLPPWMCMNQSYIFLNMVIPRKKSPGQNIDVFLRPLIDELKQLWNDGILTYDAFKKQNFTMRASLLWTINDFPAYGMLSGLSTHGTLSCPY</sequence>
<proteinExistence type="predicted"/>
<protein>
    <submittedName>
        <fullName evidence="3">Uncharacterized protein LOC120251277</fullName>
    </submittedName>
</protein>
<dbReference type="InterPro" id="IPR004242">
    <property type="entry name" value="Transposase_21"/>
</dbReference>
<dbReference type="Pfam" id="PF02992">
    <property type="entry name" value="Transposase_21"/>
    <property type="match status" value="1"/>
</dbReference>
<feature type="domain" description="Transposase-associated" evidence="1">
    <location>
        <begin position="5"/>
        <end position="84"/>
    </location>
</feature>
<dbReference type="InterPro" id="IPR029480">
    <property type="entry name" value="Transpos_assoc"/>
</dbReference>
<name>A0AB40AL46_DIOCR</name>
<gene>
    <name evidence="3" type="primary">LOC120251277</name>
</gene>
<evidence type="ECO:0000313" key="3">
    <source>
        <dbReference type="RefSeq" id="XP_039115770.1"/>
    </source>
</evidence>
<reference evidence="3" key="1">
    <citation type="submission" date="2025-08" db="UniProtKB">
        <authorList>
            <consortium name="RefSeq"/>
        </authorList>
    </citation>
    <scope>IDENTIFICATION</scope>
</reference>
<dbReference type="Pfam" id="PF13963">
    <property type="entry name" value="Transpos_assoc"/>
    <property type="match status" value="1"/>
</dbReference>
<keyword evidence="2" id="KW-1185">Reference proteome</keyword>
<dbReference type="PANTHER" id="PTHR10775:SF183">
    <property type="entry name" value="TRANSPOSON, EN_SPM-LIKE, TRANSPOSASE-ASSOCIATED DOMAIN PROTEIN-RELATED"/>
    <property type="match status" value="1"/>
</dbReference>
<accession>A0AB40AL46</accession>